<dbReference type="RefSeq" id="WP_094094259.1">
    <property type="nucleotide sequence ID" value="NZ_BMHF01000014.1"/>
</dbReference>
<proteinExistence type="predicted"/>
<dbReference type="InterPro" id="IPR050398">
    <property type="entry name" value="HssS/ArlS-like"/>
</dbReference>
<feature type="domain" description="Histidine kinase" evidence="16">
    <location>
        <begin position="257"/>
        <end position="467"/>
    </location>
</feature>
<evidence type="ECO:0000256" key="3">
    <source>
        <dbReference type="ARBA" id="ARBA00012438"/>
    </source>
</evidence>
<dbReference type="EC" id="2.7.13.3" evidence="3"/>
<dbReference type="PANTHER" id="PTHR45528">
    <property type="entry name" value="SENSOR HISTIDINE KINASE CPXA"/>
    <property type="match status" value="1"/>
</dbReference>
<dbReference type="InterPro" id="IPR036890">
    <property type="entry name" value="HATPase_C_sf"/>
</dbReference>
<name>A0ABQ1GLY7_9BACL</name>
<evidence type="ECO:0000256" key="13">
    <source>
        <dbReference type="ARBA" id="ARBA00023136"/>
    </source>
</evidence>
<comment type="caution">
    <text evidence="18">The sequence shown here is derived from an EMBL/GenBank/DDBJ whole genome shotgun (WGS) entry which is preliminary data.</text>
</comment>
<evidence type="ECO:0000256" key="5">
    <source>
        <dbReference type="ARBA" id="ARBA00022553"/>
    </source>
</evidence>
<dbReference type="Pfam" id="PF02518">
    <property type="entry name" value="HATPase_c"/>
    <property type="match status" value="1"/>
</dbReference>
<feature type="domain" description="HAMP" evidence="17">
    <location>
        <begin position="191"/>
        <end position="242"/>
    </location>
</feature>
<keyword evidence="13 15" id="KW-0472">Membrane</keyword>
<keyword evidence="12" id="KW-0902">Two-component regulatory system</keyword>
<keyword evidence="5" id="KW-0597">Phosphoprotein</keyword>
<evidence type="ECO:0000256" key="11">
    <source>
        <dbReference type="ARBA" id="ARBA00022989"/>
    </source>
</evidence>
<dbReference type="InterPro" id="IPR036097">
    <property type="entry name" value="HisK_dim/P_sf"/>
</dbReference>
<keyword evidence="9 18" id="KW-0418">Kinase</keyword>
<evidence type="ECO:0000256" key="12">
    <source>
        <dbReference type="ARBA" id="ARBA00023012"/>
    </source>
</evidence>
<evidence type="ECO:0000256" key="6">
    <source>
        <dbReference type="ARBA" id="ARBA00022679"/>
    </source>
</evidence>
<keyword evidence="4" id="KW-1003">Cell membrane</keyword>
<evidence type="ECO:0000256" key="8">
    <source>
        <dbReference type="ARBA" id="ARBA00022741"/>
    </source>
</evidence>
<evidence type="ECO:0000256" key="7">
    <source>
        <dbReference type="ARBA" id="ARBA00022692"/>
    </source>
</evidence>
<keyword evidence="7 15" id="KW-0812">Transmembrane</keyword>
<dbReference type="Gene3D" id="3.30.565.10">
    <property type="entry name" value="Histidine kinase-like ATPase, C-terminal domain"/>
    <property type="match status" value="1"/>
</dbReference>
<evidence type="ECO:0000256" key="10">
    <source>
        <dbReference type="ARBA" id="ARBA00022840"/>
    </source>
</evidence>
<dbReference type="CDD" id="cd00082">
    <property type="entry name" value="HisKA"/>
    <property type="match status" value="1"/>
</dbReference>
<keyword evidence="11 15" id="KW-1133">Transmembrane helix</keyword>
<dbReference type="SUPFAM" id="SSF47384">
    <property type="entry name" value="Homodimeric domain of signal transducing histidine kinase"/>
    <property type="match status" value="1"/>
</dbReference>
<comment type="subcellular location">
    <subcellularLocation>
        <location evidence="2">Cell membrane</location>
        <topology evidence="2">Multi-pass membrane protein</topology>
    </subcellularLocation>
</comment>
<organism evidence="18 19">
    <name type="scientific">Paenibacillus physcomitrellae</name>
    <dbReference type="NCBI Taxonomy" id="1619311"/>
    <lineage>
        <taxon>Bacteria</taxon>
        <taxon>Bacillati</taxon>
        <taxon>Bacillota</taxon>
        <taxon>Bacilli</taxon>
        <taxon>Bacillales</taxon>
        <taxon>Paenibacillaceae</taxon>
        <taxon>Paenibacillus</taxon>
    </lineage>
</organism>
<evidence type="ECO:0000256" key="4">
    <source>
        <dbReference type="ARBA" id="ARBA00022475"/>
    </source>
</evidence>
<dbReference type="Pfam" id="PF00512">
    <property type="entry name" value="HisKA"/>
    <property type="match status" value="1"/>
</dbReference>
<accession>A0ABQ1GLY7</accession>
<dbReference type="Gene3D" id="6.10.340.10">
    <property type="match status" value="1"/>
</dbReference>
<evidence type="ECO:0000256" key="15">
    <source>
        <dbReference type="SAM" id="Phobius"/>
    </source>
</evidence>
<sequence length="469" mass="52716">MSKLTRKLVTRITLALCAVFILTFAVNTYFLPKYFLYQKKVKLAELTNELASLAGAQPNADGLTLADRIQQVEADNEVTVVYAPLSESLNDLNSDILLQLNRKGIALSKFWLSEESLAQLHEGRQVNKIYDQTKLKSSFLVNFVPLAGNVVAIGESISYSSETIGIINRFNWYIWAGMLLLLILLSALYTARIVKPLAKLSETAKSIADLTFIHADVRTGDEIESLADSINRMSDKLKKTQRSLEARNANLRTFIADVSHELKTPLALIQAYAAGIQDGLDDGTYPEVIRRQTEEMAGMIDRLLELSKLQTESYELQPTEFHSLLIETLENYQVAFRQRGLGLMVEDVLPPEVWVMADQHKLESVLHNLLSNALKYSEGNRVEVLAEVRSEQVHFRIANRADTRDEARWERIWEPFFVMEESRSKHLSGTGLGLSITGTILLKHQAAYGHEAGNGRVEFYFSLPVLPGS</sequence>
<dbReference type="SUPFAM" id="SSF55874">
    <property type="entry name" value="ATPase domain of HSP90 chaperone/DNA topoisomerase II/histidine kinase"/>
    <property type="match status" value="1"/>
</dbReference>
<feature type="coiled-coil region" evidence="14">
    <location>
        <begin position="223"/>
        <end position="250"/>
    </location>
</feature>
<evidence type="ECO:0000256" key="9">
    <source>
        <dbReference type="ARBA" id="ARBA00022777"/>
    </source>
</evidence>
<dbReference type="InterPro" id="IPR003594">
    <property type="entry name" value="HATPase_dom"/>
</dbReference>
<dbReference type="InterPro" id="IPR003660">
    <property type="entry name" value="HAMP_dom"/>
</dbReference>
<reference evidence="19" key="1">
    <citation type="journal article" date="2019" name="Int. J. Syst. Evol. Microbiol.">
        <title>The Global Catalogue of Microorganisms (GCM) 10K type strain sequencing project: providing services to taxonomists for standard genome sequencing and annotation.</title>
        <authorList>
            <consortium name="The Broad Institute Genomics Platform"/>
            <consortium name="The Broad Institute Genome Sequencing Center for Infectious Disease"/>
            <person name="Wu L."/>
            <person name="Ma J."/>
        </authorList>
    </citation>
    <scope>NUCLEOTIDE SEQUENCE [LARGE SCALE GENOMIC DNA]</scope>
    <source>
        <strain evidence="19">CGMCC 1.15044</strain>
    </source>
</reference>
<keyword evidence="19" id="KW-1185">Reference proteome</keyword>
<gene>
    <name evidence="18" type="ORF">GCM10010917_34700</name>
</gene>
<dbReference type="InterPro" id="IPR005467">
    <property type="entry name" value="His_kinase_dom"/>
</dbReference>
<evidence type="ECO:0000256" key="1">
    <source>
        <dbReference type="ARBA" id="ARBA00000085"/>
    </source>
</evidence>
<dbReference type="Pfam" id="PF00672">
    <property type="entry name" value="HAMP"/>
    <property type="match status" value="1"/>
</dbReference>
<feature type="transmembrane region" description="Helical" evidence="15">
    <location>
        <begin position="12"/>
        <end position="32"/>
    </location>
</feature>
<evidence type="ECO:0000259" key="16">
    <source>
        <dbReference type="PROSITE" id="PS50109"/>
    </source>
</evidence>
<evidence type="ECO:0000313" key="19">
    <source>
        <dbReference type="Proteomes" id="UP000609323"/>
    </source>
</evidence>
<dbReference type="PANTHER" id="PTHR45528:SF1">
    <property type="entry name" value="SENSOR HISTIDINE KINASE CPXA"/>
    <property type="match status" value="1"/>
</dbReference>
<dbReference type="SMART" id="SM00388">
    <property type="entry name" value="HisKA"/>
    <property type="match status" value="1"/>
</dbReference>
<dbReference type="Gene3D" id="1.10.287.130">
    <property type="match status" value="1"/>
</dbReference>
<protein>
    <recommendedName>
        <fullName evidence="3">histidine kinase</fullName>
        <ecNumber evidence="3">2.7.13.3</ecNumber>
    </recommendedName>
</protein>
<comment type="catalytic activity">
    <reaction evidence="1">
        <text>ATP + protein L-histidine = ADP + protein N-phospho-L-histidine.</text>
        <dbReference type="EC" id="2.7.13.3"/>
    </reaction>
</comment>
<dbReference type="CDD" id="cd06225">
    <property type="entry name" value="HAMP"/>
    <property type="match status" value="1"/>
</dbReference>
<dbReference type="EMBL" id="BMHF01000014">
    <property type="protein sequence ID" value="GGA46452.1"/>
    <property type="molecule type" value="Genomic_DNA"/>
</dbReference>
<dbReference type="SMART" id="SM00304">
    <property type="entry name" value="HAMP"/>
    <property type="match status" value="1"/>
</dbReference>
<evidence type="ECO:0000256" key="2">
    <source>
        <dbReference type="ARBA" id="ARBA00004651"/>
    </source>
</evidence>
<evidence type="ECO:0000259" key="17">
    <source>
        <dbReference type="PROSITE" id="PS50885"/>
    </source>
</evidence>
<keyword evidence="10" id="KW-0067">ATP-binding</keyword>
<keyword evidence="8" id="KW-0547">Nucleotide-binding</keyword>
<dbReference type="PROSITE" id="PS50885">
    <property type="entry name" value="HAMP"/>
    <property type="match status" value="1"/>
</dbReference>
<dbReference type="InterPro" id="IPR003661">
    <property type="entry name" value="HisK_dim/P_dom"/>
</dbReference>
<dbReference type="SUPFAM" id="SSF158472">
    <property type="entry name" value="HAMP domain-like"/>
    <property type="match status" value="1"/>
</dbReference>
<dbReference type="PROSITE" id="PS50109">
    <property type="entry name" value="HIS_KIN"/>
    <property type="match status" value="1"/>
</dbReference>
<keyword evidence="6" id="KW-0808">Transferase</keyword>
<feature type="transmembrane region" description="Helical" evidence="15">
    <location>
        <begin position="139"/>
        <end position="160"/>
    </location>
</feature>
<dbReference type="GO" id="GO:0016301">
    <property type="term" value="F:kinase activity"/>
    <property type="evidence" value="ECO:0007669"/>
    <property type="project" value="UniProtKB-KW"/>
</dbReference>
<evidence type="ECO:0000256" key="14">
    <source>
        <dbReference type="SAM" id="Coils"/>
    </source>
</evidence>
<keyword evidence="14" id="KW-0175">Coiled coil</keyword>
<evidence type="ECO:0000313" key="18">
    <source>
        <dbReference type="EMBL" id="GGA46452.1"/>
    </source>
</evidence>
<dbReference type="Proteomes" id="UP000609323">
    <property type="component" value="Unassembled WGS sequence"/>
</dbReference>
<feature type="transmembrane region" description="Helical" evidence="15">
    <location>
        <begin position="172"/>
        <end position="191"/>
    </location>
</feature>
<dbReference type="SMART" id="SM00387">
    <property type="entry name" value="HATPase_c"/>
    <property type="match status" value="1"/>
</dbReference>